<name>A0ABR5I9S7_9ACTN</name>
<evidence type="ECO:0000313" key="9">
    <source>
        <dbReference type="Proteomes" id="UP000037247"/>
    </source>
</evidence>
<dbReference type="InterPro" id="IPR050109">
    <property type="entry name" value="HTH-type_TetR-like_transc_reg"/>
</dbReference>
<dbReference type="InterPro" id="IPR036271">
    <property type="entry name" value="Tet_transcr_reg_TetR-rel_C_sf"/>
</dbReference>
<feature type="region of interest" description="Disordered" evidence="6">
    <location>
        <begin position="1"/>
        <end position="24"/>
    </location>
</feature>
<feature type="DNA-binding region" description="H-T-H motif" evidence="5">
    <location>
        <begin position="42"/>
        <end position="61"/>
    </location>
</feature>
<keyword evidence="2" id="KW-0805">Transcription regulation</keyword>
<comment type="caution">
    <text evidence="8">The sequence shown here is derived from an EMBL/GenBank/DDBJ whole genome shotgun (WGS) entry which is preliminary data.</text>
</comment>
<keyword evidence="1" id="KW-0678">Repressor</keyword>
<keyword evidence="9" id="KW-1185">Reference proteome</keyword>
<evidence type="ECO:0000313" key="8">
    <source>
        <dbReference type="EMBL" id="KNA90450.1"/>
    </source>
</evidence>
<accession>A0ABR5I9S7</accession>
<dbReference type="SUPFAM" id="SSF46689">
    <property type="entry name" value="Homeodomain-like"/>
    <property type="match status" value="1"/>
</dbReference>
<organism evidence="8 9">
    <name type="scientific">Gordonia jacobaea</name>
    <dbReference type="NCBI Taxonomy" id="122202"/>
    <lineage>
        <taxon>Bacteria</taxon>
        <taxon>Bacillati</taxon>
        <taxon>Actinomycetota</taxon>
        <taxon>Actinomycetes</taxon>
        <taxon>Mycobacteriales</taxon>
        <taxon>Gordoniaceae</taxon>
        <taxon>Gordonia</taxon>
    </lineage>
</organism>
<evidence type="ECO:0000256" key="2">
    <source>
        <dbReference type="ARBA" id="ARBA00023015"/>
    </source>
</evidence>
<dbReference type="Gene3D" id="1.10.357.10">
    <property type="entry name" value="Tetracycline Repressor, domain 2"/>
    <property type="match status" value="1"/>
</dbReference>
<dbReference type="InterPro" id="IPR009057">
    <property type="entry name" value="Homeodomain-like_sf"/>
</dbReference>
<feature type="compositionally biased region" description="Polar residues" evidence="6">
    <location>
        <begin position="1"/>
        <end position="19"/>
    </location>
</feature>
<dbReference type="EMBL" id="LDTZ01000019">
    <property type="protein sequence ID" value="KNA90450.1"/>
    <property type="molecule type" value="Genomic_DNA"/>
</dbReference>
<dbReference type="Proteomes" id="UP000037247">
    <property type="component" value="Unassembled WGS sequence"/>
</dbReference>
<evidence type="ECO:0000256" key="5">
    <source>
        <dbReference type="PROSITE-ProRule" id="PRU00335"/>
    </source>
</evidence>
<gene>
    <name evidence="8" type="ORF">ABW18_16350</name>
</gene>
<dbReference type="PANTHER" id="PTHR30055:SF175">
    <property type="entry name" value="HTH-TYPE TRANSCRIPTIONAL REPRESSOR KSTR2"/>
    <property type="match status" value="1"/>
</dbReference>
<dbReference type="InterPro" id="IPR041490">
    <property type="entry name" value="KstR2_TetR_C"/>
</dbReference>
<keyword evidence="4" id="KW-0804">Transcription</keyword>
<reference evidence="8 9" key="1">
    <citation type="submission" date="2015-05" db="EMBL/GenBank/DDBJ databases">
        <title>Draft genome sequence of the bacterium Gordonia jacobaea a new member of the Gordonia genus.</title>
        <authorList>
            <person name="Jimenez-Galisteo G."/>
            <person name="Dominguez A."/>
            <person name="Munoz E."/>
            <person name="Vinas M."/>
        </authorList>
    </citation>
    <scope>NUCLEOTIDE SEQUENCE [LARGE SCALE GENOMIC DNA]</scope>
    <source>
        <strain evidence="9">mv1</strain>
    </source>
</reference>
<dbReference type="Pfam" id="PF17932">
    <property type="entry name" value="TetR_C_24"/>
    <property type="match status" value="1"/>
</dbReference>
<evidence type="ECO:0000256" key="6">
    <source>
        <dbReference type="SAM" id="MobiDB-lite"/>
    </source>
</evidence>
<dbReference type="InterPro" id="IPR001647">
    <property type="entry name" value="HTH_TetR"/>
</dbReference>
<dbReference type="Pfam" id="PF00440">
    <property type="entry name" value="TetR_N"/>
    <property type="match status" value="1"/>
</dbReference>
<sequence length="236" mass="26314">MVTESVSTSKRRSTANARPSSRDEIRDAFTRHVAESGYDGTNFGSIADELGISKGTIVHHFGTKERLFADAHERYMEKRLVEAQDIVGRLDAVEERLAGLVWAFTMYQTYGRTETVAFQREIVRFNDAPSMRRSRDLRHEYRDLVKAILDEGMSTGVFHDGNSSILALQIFGGTQWMWTWFNPAGSQSNDDVATTYVLLILRGLMLSSEGIDALIDPAGRVRAAVYEVLDGGATPS</sequence>
<protein>
    <submittedName>
        <fullName evidence="8">TetR family transcriptional regulator</fullName>
    </submittedName>
</protein>
<feature type="domain" description="HTH tetR-type" evidence="7">
    <location>
        <begin position="19"/>
        <end position="79"/>
    </location>
</feature>
<dbReference type="PANTHER" id="PTHR30055">
    <property type="entry name" value="HTH-TYPE TRANSCRIPTIONAL REGULATOR RUTR"/>
    <property type="match status" value="1"/>
</dbReference>
<dbReference type="PRINTS" id="PR00455">
    <property type="entry name" value="HTHTETR"/>
</dbReference>
<dbReference type="SUPFAM" id="SSF48498">
    <property type="entry name" value="Tetracyclin repressor-like, C-terminal domain"/>
    <property type="match status" value="1"/>
</dbReference>
<proteinExistence type="predicted"/>
<evidence type="ECO:0000259" key="7">
    <source>
        <dbReference type="PROSITE" id="PS50977"/>
    </source>
</evidence>
<dbReference type="PROSITE" id="PS50977">
    <property type="entry name" value="HTH_TETR_2"/>
    <property type="match status" value="1"/>
</dbReference>
<evidence type="ECO:0000256" key="3">
    <source>
        <dbReference type="ARBA" id="ARBA00023125"/>
    </source>
</evidence>
<evidence type="ECO:0000256" key="1">
    <source>
        <dbReference type="ARBA" id="ARBA00022491"/>
    </source>
</evidence>
<keyword evidence="3 5" id="KW-0238">DNA-binding</keyword>
<dbReference type="Gene3D" id="1.10.10.60">
    <property type="entry name" value="Homeodomain-like"/>
    <property type="match status" value="1"/>
</dbReference>
<evidence type="ECO:0000256" key="4">
    <source>
        <dbReference type="ARBA" id="ARBA00023163"/>
    </source>
</evidence>